<dbReference type="Gene3D" id="2.60.200.20">
    <property type="match status" value="1"/>
</dbReference>
<feature type="compositionally biased region" description="Polar residues" evidence="2">
    <location>
        <begin position="661"/>
        <end position="670"/>
    </location>
</feature>
<proteinExistence type="predicted"/>
<accession>A0A9Q0RYX5</accession>
<feature type="compositionally biased region" description="Basic and acidic residues" evidence="2">
    <location>
        <begin position="32"/>
        <end position="45"/>
    </location>
</feature>
<feature type="region of interest" description="Disordered" evidence="2">
    <location>
        <begin position="348"/>
        <end position="385"/>
    </location>
</feature>
<feature type="compositionally biased region" description="Low complexity" evidence="2">
    <location>
        <begin position="605"/>
        <end position="623"/>
    </location>
</feature>
<evidence type="ECO:0000256" key="2">
    <source>
        <dbReference type="SAM" id="MobiDB-lite"/>
    </source>
</evidence>
<feature type="compositionally biased region" description="Polar residues" evidence="2">
    <location>
        <begin position="553"/>
        <end position="575"/>
    </location>
</feature>
<dbReference type="Proteomes" id="UP001151699">
    <property type="component" value="Chromosome X"/>
</dbReference>
<feature type="domain" description="FHA" evidence="3">
    <location>
        <begin position="95"/>
        <end position="169"/>
    </location>
</feature>
<feature type="coiled-coil region" evidence="1">
    <location>
        <begin position="393"/>
        <end position="427"/>
    </location>
</feature>
<feature type="compositionally biased region" description="Basic and acidic residues" evidence="2">
    <location>
        <begin position="369"/>
        <end position="384"/>
    </location>
</feature>
<dbReference type="PROSITE" id="PS50006">
    <property type="entry name" value="FHA_DOMAIN"/>
    <property type="match status" value="1"/>
</dbReference>
<feature type="compositionally biased region" description="Basic and acidic residues" evidence="2">
    <location>
        <begin position="576"/>
        <end position="604"/>
    </location>
</feature>
<dbReference type="InterPro" id="IPR000253">
    <property type="entry name" value="FHA_dom"/>
</dbReference>
<protein>
    <submittedName>
        <fullName evidence="4">Kanadaptin</fullName>
    </submittedName>
</protein>
<dbReference type="PANTHER" id="PTHR23308">
    <property type="entry name" value="NUCLEAR INHIBITOR OF PROTEIN PHOSPHATASE-1"/>
    <property type="match status" value="1"/>
</dbReference>
<evidence type="ECO:0000256" key="1">
    <source>
        <dbReference type="SAM" id="Coils"/>
    </source>
</evidence>
<dbReference type="InterPro" id="IPR008984">
    <property type="entry name" value="SMAD_FHA_dom_sf"/>
</dbReference>
<feature type="region of interest" description="Disordered" evidence="2">
    <location>
        <begin position="655"/>
        <end position="677"/>
    </location>
</feature>
<dbReference type="CDD" id="cd19856">
    <property type="entry name" value="DSRM_Kanadaptin"/>
    <property type="match status" value="1"/>
</dbReference>
<organism evidence="4 5">
    <name type="scientific">Pseudolycoriella hygida</name>
    <dbReference type="NCBI Taxonomy" id="35572"/>
    <lineage>
        <taxon>Eukaryota</taxon>
        <taxon>Metazoa</taxon>
        <taxon>Ecdysozoa</taxon>
        <taxon>Arthropoda</taxon>
        <taxon>Hexapoda</taxon>
        <taxon>Insecta</taxon>
        <taxon>Pterygota</taxon>
        <taxon>Neoptera</taxon>
        <taxon>Endopterygota</taxon>
        <taxon>Diptera</taxon>
        <taxon>Nematocera</taxon>
        <taxon>Sciaroidea</taxon>
        <taxon>Sciaridae</taxon>
        <taxon>Pseudolycoriella</taxon>
    </lineage>
</organism>
<feature type="compositionally biased region" description="Acidic residues" evidence="2">
    <location>
        <begin position="531"/>
        <end position="540"/>
    </location>
</feature>
<comment type="caution">
    <text evidence="4">The sequence shown here is derived from an EMBL/GenBank/DDBJ whole genome shotgun (WGS) entry which is preliminary data.</text>
</comment>
<dbReference type="InterPro" id="IPR050923">
    <property type="entry name" value="Cell_Proc_Reg/RNA_Proc"/>
</dbReference>
<dbReference type="FunFam" id="2.60.200.20:FF:000071">
    <property type="entry name" value="AGAP004588-PA"/>
    <property type="match status" value="1"/>
</dbReference>
<feature type="region of interest" description="Disordered" evidence="2">
    <location>
        <begin position="553"/>
        <end position="634"/>
    </location>
</feature>
<reference evidence="4" key="1">
    <citation type="submission" date="2022-07" db="EMBL/GenBank/DDBJ databases">
        <authorList>
            <person name="Trinca V."/>
            <person name="Uliana J.V.C."/>
            <person name="Torres T.T."/>
            <person name="Ward R.J."/>
            <person name="Monesi N."/>
        </authorList>
    </citation>
    <scope>NUCLEOTIDE SEQUENCE</scope>
    <source>
        <strain evidence="4">HSMRA1968</strain>
        <tissue evidence="4">Whole embryos</tissue>
    </source>
</reference>
<dbReference type="SMART" id="SM00240">
    <property type="entry name" value="FHA"/>
    <property type="match status" value="1"/>
</dbReference>
<dbReference type="AlphaFoldDB" id="A0A9Q0RYX5"/>
<evidence type="ECO:0000313" key="5">
    <source>
        <dbReference type="Proteomes" id="UP001151699"/>
    </source>
</evidence>
<evidence type="ECO:0000259" key="3">
    <source>
        <dbReference type="PROSITE" id="PS50006"/>
    </source>
</evidence>
<feature type="region of interest" description="Disordered" evidence="2">
    <location>
        <begin position="20"/>
        <end position="45"/>
    </location>
</feature>
<evidence type="ECO:0000313" key="4">
    <source>
        <dbReference type="EMBL" id="KAJ6637308.1"/>
    </source>
</evidence>
<dbReference type="OrthoDB" id="433755at2759"/>
<sequence>MCEQIDKDFKVPTLDNRIKFVSRKPAKPSTDVNDKPSSAERNKDLPQTKSCALKCPYIEPKWSEKPIPEHIYGFEVLKSGTIAETFSDLQSRAYWLIGKLPDNHISMAHPTISRYHAVFQYRSDVKEELDLTENDGNNETEAKKVSIEKGWYLYDLNSTHGSYVNKMRIPPKTYVRVRVGYMLKFGGSTRNFILQGPDFDEEAESELSVTEIKELRRKKEAEYLENLKAEEKRKESEGISWGMVEDAEEETDLTVNPFAATNNEELFLQDPKKTLRGYFEREGHDLEYKVDEMSPGTFLCRIELPVSDANGRPVIAELCHKGKKKECVHQCALEACRILDRHGVLRQANHESRKRKIEHSDSDGDDEFYDRTGDVERKKQEREAANQNKAFSYDELMEQEKQLLQSLEEVNAKIDNYKKLEKRIKKRSYKEDDLDDFMSNLTNEKLMDKTEIRKLRLEEQRIKNEHNNLKRLIKIARPVDLMPLHAEPKTVDSAKKKHTLPLFGKRGTFKYIKSAVPPTLATPSVPAKNSDEEEVEEDDEMELKETEKEIVAPNTQKVIENEPSTSVRLVDNSSPEQRRKTERSVVKERAETLEVCKEEQKEIHSTANSSNSINVNTSSSSNTTKKRRHRIRIRTDKVRENVDFDEEIVDTEKYSTWLPPQGQSGDGSTDLNKRYGY</sequence>
<dbReference type="CDD" id="cd22677">
    <property type="entry name" value="FHA_Kanadaptin"/>
    <property type="match status" value="1"/>
</dbReference>
<dbReference type="Pfam" id="PF00498">
    <property type="entry name" value="FHA"/>
    <property type="match status" value="1"/>
</dbReference>
<gene>
    <name evidence="4" type="primary">SLC4A1AP_1</name>
    <name evidence="4" type="ORF">Bhyg_10038</name>
</gene>
<name>A0A9Q0RYX5_9DIPT</name>
<feature type="region of interest" description="Disordered" evidence="2">
    <location>
        <begin position="520"/>
        <end position="540"/>
    </location>
</feature>
<keyword evidence="5" id="KW-1185">Reference proteome</keyword>
<dbReference type="SUPFAM" id="SSF49879">
    <property type="entry name" value="SMAD/FHA domain"/>
    <property type="match status" value="1"/>
</dbReference>
<keyword evidence="1" id="KW-0175">Coiled coil</keyword>
<dbReference type="EMBL" id="WJQU01000003">
    <property type="protein sequence ID" value="KAJ6637308.1"/>
    <property type="molecule type" value="Genomic_DNA"/>
</dbReference>